<gene>
    <name evidence="2" type="ORF">FHS52_000380</name>
    <name evidence="3" type="ORF">GRI59_04680</name>
</gene>
<protein>
    <submittedName>
        <fullName evidence="3">Uncharacterized protein</fullName>
    </submittedName>
</protein>
<evidence type="ECO:0000313" key="5">
    <source>
        <dbReference type="Proteomes" id="UP000548685"/>
    </source>
</evidence>
<evidence type="ECO:0000313" key="2">
    <source>
        <dbReference type="EMBL" id="MBB3774437.1"/>
    </source>
</evidence>
<dbReference type="Proteomes" id="UP000548685">
    <property type="component" value="Unassembled WGS sequence"/>
</dbReference>
<feature type="region of interest" description="Disordered" evidence="1">
    <location>
        <begin position="1"/>
        <end position="58"/>
    </location>
</feature>
<dbReference type="EMBL" id="JACICE010000001">
    <property type="protein sequence ID" value="MBB3774437.1"/>
    <property type="molecule type" value="Genomic_DNA"/>
</dbReference>
<dbReference type="RefSeq" id="WP_160760007.1">
    <property type="nucleotide sequence ID" value="NZ_BAAADZ010000002.1"/>
</dbReference>
<reference evidence="3 4" key="1">
    <citation type="submission" date="2019-12" db="EMBL/GenBank/DDBJ databases">
        <title>Genomic-based taxomic classification of the family Erythrobacteraceae.</title>
        <authorList>
            <person name="Xu L."/>
        </authorList>
    </citation>
    <scope>NUCLEOTIDE SEQUENCE [LARGE SCALE GENOMIC DNA]</scope>
    <source>
        <strain evidence="3 4">JCM 10282</strain>
    </source>
</reference>
<feature type="compositionally biased region" description="Basic and acidic residues" evidence="1">
    <location>
        <begin position="32"/>
        <end position="58"/>
    </location>
</feature>
<evidence type="ECO:0000313" key="3">
    <source>
        <dbReference type="EMBL" id="MXP37912.1"/>
    </source>
</evidence>
<keyword evidence="5" id="KW-1185">Reference proteome</keyword>
<proteinExistence type="predicted"/>
<feature type="compositionally biased region" description="Basic and acidic residues" evidence="1">
    <location>
        <begin position="1"/>
        <end position="10"/>
    </location>
</feature>
<evidence type="ECO:0000313" key="4">
    <source>
        <dbReference type="Proteomes" id="UP000430021"/>
    </source>
</evidence>
<dbReference type="OrthoDB" id="7392204at2"/>
<reference evidence="2 5" key="2">
    <citation type="submission" date="2020-08" db="EMBL/GenBank/DDBJ databases">
        <title>Genomic Encyclopedia of Type Strains, Phase IV (KMG-IV): sequencing the most valuable type-strain genomes for metagenomic binning, comparative biology and taxonomic classification.</title>
        <authorList>
            <person name="Goeker M."/>
        </authorList>
    </citation>
    <scope>NUCLEOTIDE SEQUENCE [LARGE SCALE GENOMIC DNA]</scope>
    <source>
        <strain evidence="2 5">DSM 8510</strain>
    </source>
</reference>
<name>A0A6I4UG97_9SPHN</name>
<dbReference type="AlphaFoldDB" id="A0A6I4UG97"/>
<evidence type="ECO:0000256" key="1">
    <source>
        <dbReference type="SAM" id="MobiDB-lite"/>
    </source>
</evidence>
<organism evidence="3 4">
    <name type="scientific">Erythrobacter ramosus</name>
    <dbReference type="NCBI Taxonomy" id="35811"/>
    <lineage>
        <taxon>Bacteria</taxon>
        <taxon>Pseudomonadati</taxon>
        <taxon>Pseudomonadota</taxon>
        <taxon>Alphaproteobacteria</taxon>
        <taxon>Sphingomonadales</taxon>
        <taxon>Erythrobacteraceae</taxon>
        <taxon>Erythrobacter/Porphyrobacter group</taxon>
        <taxon>Erythrobacter</taxon>
    </lineage>
</organism>
<dbReference type="EMBL" id="WTYB01000001">
    <property type="protein sequence ID" value="MXP37912.1"/>
    <property type="molecule type" value="Genomic_DNA"/>
</dbReference>
<dbReference type="Proteomes" id="UP000430021">
    <property type="component" value="Unassembled WGS sequence"/>
</dbReference>
<accession>A0A6I4UG97</accession>
<sequence length="58" mass="6373">MSESDSDKPAADPSGGGRRQSDRRKAQVPFDGPDRRKGDRRTGTDRRTTPRDDGGVED</sequence>
<comment type="caution">
    <text evidence="3">The sequence shown here is derived from an EMBL/GenBank/DDBJ whole genome shotgun (WGS) entry which is preliminary data.</text>
</comment>